<protein>
    <recommendedName>
        <fullName evidence="2">RING-type E3 ubiquitin transferase</fullName>
        <ecNumber evidence="2">2.3.2.27</ecNumber>
    </recommendedName>
</protein>
<dbReference type="CDD" id="cd16521">
    <property type="entry name" value="RING-HC_MKRN"/>
    <property type="match status" value="1"/>
</dbReference>
<keyword evidence="12" id="KW-1185">Reference proteome</keyword>
<dbReference type="PANTHER" id="PTHR11224">
    <property type="entry name" value="MAKORIN-RELATED"/>
    <property type="match status" value="1"/>
</dbReference>
<keyword evidence="5" id="KW-0677">Repeat</keyword>
<evidence type="ECO:0000256" key="8">
    <source>
        <dbReference type="PROSITE-ProRule" id="PRU00723"/>
    </source>
</evidence>
<feature type="domain" description="C3H1-type" evidence="10">
    <location>
        <begin position="25"/>
        <end position="52"/>
    </location>
</feature>
<dbReference type="InterPro" id="IPR045072">
    <property type="entry name" value="MKRN-like"/>
</dbReference>
<sequence length="349" mass="40280">PVCRYFISGQCKFGRDCTFSHERPSGTLNACRFNERGTCNYGSSCRYDHVKPKIEEERNKRKGNRAALVFSLTQKSTLNAHAPPFVPSWLKKPEGSSYAVVAGAKESIRLPRLCPYHELGNCVKGDDCDYIHGLKCELCNMNILHPLSEEQQAYHAAECTTKHEMQMKMAFVEQRSREKTCGICMENIVDKDLRFGILESCKHCFCVQCIREWRAKSEHFETKTVRSCPECRQHSDFIVPCIMWLEEKEEKELLFYMYRENAKKKKCKYYVPYSVGDCPFGNKCFYSHENPDGTPAINYRPGEASRRREPGVLSDYLDVVDLADVLDDMSEDEEFDVDYLTHIIANLTI</sequence>
<dbReference type="Gene3D" id="4.10.1000.10">
    <property type="entry name" value="Zinc finger, CCCH-type"/>
    <property type="match status" value="1"/>
</dbReference>
<accession>A0AAV5VWM0</accession>
<dbReference type="Proteomes" id="UP001432322">
    <property type="component" value="Unassembled WGS sequence"/>
</dbReference>
<gene>
    <name evidence="11" type="ORF">PFISCL1PPCAC_15478</name>
</gene>
<feature type="zinc finger region" description="C3H1-type" evidence="8">
    <location>
        <begin position="1"/>
        <end position="24"/>
    </location>
</feature>
<keyword evidence="4 8" id="KW-0479">Metal-binding</keyword>
<dbReference type="SUPFAM" id="SSF57850">
    <property type="entry name" value="RING/U-box"/>
    <property type="match status" value="1"/>
</dbReference>
<feature type="domain" description="C3H1-type" evidence="10">
    <location>
        <begin position="1"/>
        <end position="24"/>
    </location>
</feature>
<evidence type="ECO:0000256" key="4">
    <source>
        <dbReference type="ARBA" id="ARBA00022723"/>
    </source>
</evidence>
<evidence type="ECO:0000256" key="1">
    <source>
        <dbReference type="ARBA" id="ARBA00000900"/>
    </source>
</evidence>
<dbReference type="PANTHER" id="PTHR11224:SF10">
    <property type="entry name" value="IP09428P-RELATED"/>
    <property type="match status" value="1"/>
</dbReference>
<dbReference type="SMART" id="SM00184">
    <property type="entry name" value="RING"/>
    <property type="match status" value="1"/>
</dbReference>
<dbReference type="InterPro" id="IPR041367">
    <property type="entry name" value="Znf-CCCH_4"/>
</dbReference>
<dbReference type="PROSITE" id="PS50089">
    <property type="entry name" value="ZF_RING_2"/>
    <property type="match status" value="1"/>
</dbReference>
<dbReference type="Pfam" id="PF07145">
    <property type="entry name" value="PAM2"/>
    <property type="match status" value="1"/>
</dbReference>
<keyword evidence="7 8" id="KW-0862">Zinc</keyword>
<name>A0AAV5VWM0_9BILA</name>
<dbReference type="AlphaFoldDB" id="A0AAV5VWM0"/>
<evidence type="ECO:0000313" key="12">
    <source>
        <dbReference type="Proteomes" id="UP001432322"/>
    </source>
</evidence>
<dbReference type="GO" id="GO:0008270">
    <property type="term" value="F:zinc ion binding"/>
    <property type="evidence" value="ECO:0007669"/>
    <property type="project" value="UniProtKB-KW"/>
</dbReference>
<dbReference type="Gene3D" id="3.30.40.10">
    <property type="entry name" value="Zinc/RING finger domain, C3HC4 (zinc finger)"/>
    <property type="match status" value="1"/>
</dbReference>
<dbReference type="GO" id="GO:0061630">
    <property type="term" value="F:ubiquitin protein ligase activity"/>
    <property type="evidence" value="ECO:0007669"/>
    <property type="project" value="UniProtKB-EC"/>
</dbReference>
<dbReference type="InterPro" id="IPR018957">
    <property type="entry name" value="Znf_C3HC4_RING-type"/>
</dbReference>
<dbReference type="SUPFAM" id="SSF90229">
    <property type="entry name" value="CCCH zinc finger"/>
    <property type="match status" value="2"/>
</dbReference>
<dbReference type="EC" id="2.3.2.27" evidence="2"/>
<dbReference type="PROSITE" id="PS00518">
    <property type="entry name" value="ZF_RING_1"/>
    <property type="match status" value="1"/>
</dbReference>
<dbReference type="Pfam" id="PF18044">
    <property type="entry name" value="zf-CCCH_4"/>
    <property type="match status" value="1"/>
</dbReference>
<feature type="zinc finger region" description="C3H1-type" evidence="8">
    <location>
        <begin position="261"/>
        <end position="291"/>
    </location>
</feature>
<dbReference type="InterPro" id="IPR000571">
    <property type="entry name" value="Znf_CCCH"/>
</dbReference>
<dbReference type="InterPro" id="IPR009818">
    <property type="entry name" value="PAM2_motif"/>
</dbReference>
<evidence type="ECO:0000256" key="5">
    <source>
        <dbReference type="ARBA" id="ARBA00022737"/>
    </source>
</evidence>
<reference evidence="11" key="1">
    <citation type="submission" date="2023-10" db="EMBL/GenBank/DDBJ databases">
        <title>Genome assembly of Pristionchus species.</title>
        <authorList>
            <person name="Yoshida K."/>
            <person name="Sommer R.J."/>
        </authorList>
    </citation>
    <scope>NUCLEOTIDE SEQUENCE</scope>
    <source>
        <strain evidence="11">RS5133</strain>
    </source>
</reference>
<organism evidence="11 12">
    <name type="scientific">Pristionchus fissidentatus</name>
    <dbReference type="NCBI Taxonomy" id="1538716"/>
    <lineage>
        <taxon>Eukaryota</taxon>
        <taxon>Metazoa</taxon>
        <taxon>Ecdysozoa</taxon>
        <taxon>Nematoda</taxon>
        <taxon>Chromadorea</taxon>
        <taxon>Rhabditida</taxon>
        <taxon>Rhabditina</taxon>
        <taxon>Diplogasteromorpha</taxon>
        <taxon>Diplogasteroidea</taxon>
        <taxon>Neodiplogasteridae</taxon>
        <taxon>Pristionchus</taxon>
    </lineage>
</organism>
<dbReference type="PROSITE" id="PS50103">
    <property type="entry name" value="ZF_C3H1"/>
    <property type="match status" value="4"/>
</dbReference>
<evidence type="ECO:0000259" key="10">
    <source>
        <dbReference type="PROSITE" id="PS50103"/>
    </source>
</evidence>
<dbReference type="SMART" id="SM00356">
    <property type="entry name" value="ZnF_C3H1"/>
    <property type="match status" value="4"/>
</dbReference>
<keyword evidence="6 8" id="KW-0863">Zinc-finger</keyword>
<dbReference type="InterPro" id="IPR036855">
    <property type="entry name" value="Znf_CCCH_sf"/>
</dbReference>
<dbReference type="InterPro" id="IPR013083">
    <property type="entry name" value="Znf_RING/FYVE/PHD"/>
</dbReference>
<proteinExistence type="predicted"/>
<dbReference type="InterPro" id="IPR001841">
    <property type="entry name" value="Znf_RING"/>
</dbReference>
<evidence type="ECO:0000256" key="3">
    <source>
        <dbReference type="ARBA" id="ARBA00022679"/>
    </source>
</evidence>
<feature type="non-terminal residue" evidence="11">
    <location>
        <position position="1"/>
    </location>
</feature>
<keyword evidence="3" id="KW-0808">Transferase</keyword>
<evidence type="ECO:0000256" key="6">
    <source>
        <dbReference type="ARBA" id="ARBA00022771"/>
    </source>
</evidence>
<feature type="domain" description="RING-type" evidence="9">
    <location>
        <begin position="181"/>
        <end position="232"/>
    </location>
</feature>
<evidence type="ECO:0000313" key="11">
    <source>
        <dbReference type="EMBL" id="GMT24181.1"/>
    </source>
</evidence>
<dbReference type="InterPro" id="IPR017907">
    <property type="entry name" value="Znf_RING_CS"/>
</dbReference>
<dbReference type="Pfam" id="PF00642">
    <property type="entry name" value="zf-CCCH"/>
    <property type="match status" value="1"/>
</dbReference>
<feature type="zinc finger region" description="C3H1-type" evidence="8">
    <location>
        <begin position="108"/>
        <end position="135"/>
    </location>
</feature>
<comment type="caution">
    <text evidence="11">The sequence shown here is derived from an EMBL/GenBank/DDBJ whole genome shotgun (WGS) entry which is preliminary data.</text>
</comment>
<feature type="zinc finger region" description="C3H1-type" evidence="8">
    <location>
        <begin position="25"/>
        <end position="52"/>
    </location>
</feature>
<dbReference type="Pfam" id="PF00097">
    <property type="entry name" value="zf-C3HC4"/>
    <property type="match status" value="1"/>
</dbReference>
<feature type="domain" description="C3H1-type" evidence="10">
    <location>
        <begin position="108"/>
        <end position="135"/>
    </location>
</feature>
<dbReference type="GO" id="GO:0000209">
    <property type="term" value="P:protein polyubiquitination"/>
    <property type="evidence" value="ECO:0007669"/>
    <property type="project" value="InterPro"/>
</dbReference>
<feature type="domain" description="C3H1-type" evidence="10">
    <location>
        <begin position="261"/>
        <end position="291"/>
    </location>
</feature>
<evidence type="ECO:0000256" key="2">
    <source>
        <dbReference type="ARBA" id="ARBA00012483"/>
    </source>
</evidence>
<comment type="catalytic activity">
    <reaction evidence="1">
        <text>S-ubiquitinyl-[E2 ubiquitin-conjugating enzyme]-L-cysteine + [acceptor protein]-L-lysine = [E2 ubiquitin-conjugating enzyme]-L-cysteine + N(6)-ubiquitinyl-[acceptor protein]-L-lysine.</text>
        <dbReference type="EC" id="2.3.2.27"/>
    </reaction>
</comment>
<evidence type="ECO:0000256" key="7">
    <source>
        <dbReference type="ARBA" id="ARBA00022833"/>
    </source>
</evidence>
<dbReference type="Pfam" id="PF14608">
    <property type="entry name" value="zf-CCCH_2"/>
    <property type="match status" value="2"/>
</dbReference>
<evidence type="ECO:0000259" key="9">
    <source>
        <dbReference type="PROSITE" id="PS50089"/>
    </source>
</evidence>
<dbReference type="EMBL" id="BTSY01000004">
    <property type="protein sequence ID" value="GMT24181.1"/>
    <property type="molecule type" value="Genomic_DNA"/>
</dbReference>